<dbReference type="AlphaFoldDB" id="A0A4R5DST2"/>
<evidence type="ECO:0000259" key="2">
    <source>
        <dbReference type="Pfam" id="PF25583"/>
    </source>
</evidence>
<keyword evidence="4" id="KW-1185">Reference proteome</keyword>
<protein>
    <submittedName>
        <fullName evidence="3">WYL domain-containing protein</fullName>
    </submittedName>
</protein>
<dbReference type="PANTHER" id="PTHR34580:SF9">
    <property type="entry name" value="SLL5097 PROTEIN"/>
    <property type="match status" value="1"/>
</dbReference>
<evidence type="ECO:0000313" key="3">
    <source>
        <dbReference type="EMBL" id="TDE13933.1"/>
    </source>
</evidence>
<name>A0A4R5DST2_9BACT</name>
<organism evidence="3 4">
    <name type="scientific">Dyadobacter psychrotolerans</name>
    <dbReference type="NCBI Taxonomy" id="2541721"/>
    <lineage>
        <taxon>Bacteria</taxon>
        <taxon>Pseudomonadati</taxon>
        <taxon>Bacteroidota</taxon>
        <taxon>Cytophagia</taxon>
        <taxon>Cytophagales</taxon>
        <taxon>Spirosomataceae</taxon>
        <taxon>Dyadobacter</taxon>
    </lineage>
</organism>
<dbReference type="PANTHER" id="PTHR34580">
    <property type="match status" value="1"/>
</dbReference>
<comment type="caution">
    <text evidence="3">The sequence shown here is derived from an EMBL/GenBank/DDBJ whole genome shotgun (WGS) entry which is preliminary data.</text>
</comment>
<evidence type="ECO:0000313" key="4">
    <source>
        <dbReference type="Proteomes" id="UP000294850"/>
    </source>
</evidence>
<dbReference type="Pfam" id="PF13280">
    <property type="entry name" value="WYL"/>
    <property type="match status" value="1"/>
</dbReference>
<proteinExistence type="predicted"/>
<dbReference type="Pfam" id="PF25583">
    <property type="entry name" value="WCX"/>
    <property type="match status" value="1"/>
</dbReference>
<reference evidence="3 4" key="1">
    <citation type="submission" date="2019-03" db="EMBL/GenBank/DDBJ databases">
        <title>Dyadobacter AR-3-6 sp. nov., isolated from arctic soil.</title>
        <authorList>
            <person name="Chaudhary D.K."/>
        </authorList>
    </citation>
    <scope>NUCLEOTIDE SEQUENCE [LARGE SCALE GENOMIC DNA]</scope>
    <source>
        <strain evidence="3 4">AR-3-6</strain>
    </source>
</reference>
<dbReference type="EMBL" id="SMFL01000006">
    <property type="protein sequence ID" value="TDE13933.1"/>
    <property type="molecule type" value="Genomic_DNA"/>
</dbReference>
<accession>A0A4R5DST2</accession>
<dbReference type="InterPro" id="IPR026881">
    <property type="entry name" value="WYL_dom"/>
</dbReference>
<sequence length="309" mass="36173">MPRTTSSGPDKRLRRVFKIHQQLRTMNSCSAAELVKFCEPIDPNINGRTVRADIQFLRDLGASIPKGNKHQKFYYKEAFSLINALEGIKYEETNEMVTYLNQLYHLAPKAALLDLDKVFLALERRVRATDAQGDPRLQFERTEYSGQNWIRVLYDYIVGRKTILLIYKPFERQPQERIILPIFLKEYNQRWFLIAYDAGRLAYQNFALDRIEDVKMSDKKLALDKMPDPATYFNNLIGVSLEGELTTVAVRVKKPRAFYIRTKPWHLSQTEVSETSEYIDFEWTVYTNRELKSKIFELGPDAEVLSPHF</sequence>
<evidence type="ECO:0000259" key="1">
    <source>
        <dbReference type="Pfam" id="PF13280"/>
    </source>
</evidence>
<dbReference type="InterPro" id="IPR051534">
    <property type="entry name" value="CBASS_pafABC_assoc_protein"/>
</dbReference>
<gene>
    <name evidence="3" type="ORF">E0F88_18815</name>
</gene>
<feature type="domain" description="WYL" evidence="1">
    <location>
        <begin position="150"/>
        <end position="216"/>
    </location>
</feature>
<dbReference type="OrthoDB" id="43316at2"/>
<feature type="domain" description="WCX" evidence="2">
    <location>
        <begin position="246"/>
        <end position="307"/>
    </location>
</feature>
<dbReference type="PROSITE" id="PS52050">
    <property type="entry name" value="WYL"/>
    <property type="match status" value="1"/>
</dbReference>
<dbReference type="InterPro" id="IPR057727">
    <property type="entry name" value="WCX_dom"/>
</dbReference>
<dbReference type="Proteomes" id="UP000294850">
    <property type="component" value="Unassembled WGS sequence"/>
</dbReference>